<feature type="compositionally biased region" description="Basic and acidic residues" evidence="1">
    <location>
        <begin position="472"/>
        <end position="481"/>
    </location>
</feature>
<feature type="chain" id="PRO_5008098568" evidence="3">
    <location>
        <begin position="25"/>
        <end position="542"/>
    </location>
</feature>
<dbReference type="STRING" id="1367422.A0A178ZJT6"/>
<protein>
    <submittedName>
        <fullName evidence="4">Uncharacterized protein</fullName>
    </submittedName>
</protein>
<dbReference type="OrthoDB" id="3945378at2759"/>
<name>A0A178ZJT6_9EURO</name>
<organism evidence="4 5">
    <name type="scientific">Fonsecaea erecta</name>
    <dbReference type="NCBI Taxonomy" id="1367422"/>
    <lineage>
        <taxon>Eukaryota</taxon>
        <taxon>Fungi</taxon>
        <taxon>Dikarya</taxon>
        <taxon>Ascomycota</taxon>
        <taxon>Pezizomycotina</taxon>
        <taxon>Eurotiomycetes</taxon>
        <taxon>Chaetothyriomycetidae</taxon>
        <taxon>Chaetothyriales</taxon>
        <taxon>Herpotrichiellaceae</taxon>
        <taxon>Fonsecaea</taxon>
    </lineage>
</organism>
<evidence type="ECO:0000313" key="5">
    <source>
        <dbReference type="Proteomes" id="UP000078343"/>
    </source>
</evidence>
<feature type="transmembrane region" description="Helical" evidence="2">
    <location>
        <begin position="54"/>
        <end position="73"/>
    </location>
</feature>
<feature type="transmembrane region" description="Helical" evidence="2">
    <location>
        <begin position="116"/>
        <end position="134"/>
    </location>
</feature>
<keyword evidence="2" id="KW-1133">Transmembrane helix</keyword>
<dbReference type="GeneID" id="30010919"/>
<evidence type="ECO:0000313" key="4">
    <source>
        <dbReference type="EMBL" id="OAP59453.1"/>
    </source>
</evidence>
<feature type="transmembrane region" description="Helical" evidence="2">
    <location>
        <begin position="307"/>
        <end position="329"/>
    </location>
</feature>
<comment type="caution">
    <text evidence="4">The sequence shown here is derived from an EMBL/GenBank/DDBJ whole genome shotgun (WGS) entry which is preliminary data.</text>
</comment>
<keyword evidence="5" id="KW-1185">Reference proteome</keyword>
<keyword evidence="3" id="KW-0732">Signal</keyword>
<evidence type="ECO:0000256" key="3">
    <source>
        <dbReference type="SAM" id="SignalP"/>
    </source>
</evidence>
<accession>A0A178ZJT6</accession>
<feature type="transmembrane region" description="Helical" evidence="2">
    <location>
        <begin position="85"/>
        <end position="104"/>
    </location>
</feature>
<proteinExistence type="predicted"/>
<evidence type="ECO:0000256" key="1">
    <source>
        <dbReference type="SAM" id="MobiDB-lite"/>
    </source>
</evidence>
<dbReference type="EMBL" id="LVYI01000005">
    <property type="protein sequence ID" value="OAP59453.1"/>
    <property type="molecule type" value="Genomic_DNA"/>
</dbReference>
<feature type="transmembrane region" description="Helical" evidence="2">
    <location>
        <begin position="210"/>
        <end position="238"/>
    </location>
</feature>
<gene>
    <name evidence="4" type="ORF">AYL99_06751</name>
</gene>
<keyword evidence="2" id="KW-0812">Transmembrane</keyword>
<feature type="region of interest" description="Disordered" evidence="1">
    <location>
        <begin position="472"/>
        <end position="542"/>
    </location>
</feature>
<feature type="transmembrane region" description="Helical" evidence="2">
    <location>
        <begin position="267"/>
        <end position="287"/>
    </location>
</feature>
<sequence>MPLPVRTLCLCLMVFLLFNTLAYAAQEGDAEADPVCSSEGTKEQGCSIKGNSDYYGFGVRVGIYTQWMTSWVANNFLCEEIIGSLETNSIFLLALFSTVFFYSLQEDKIRVVDVLVIHQLCIGFLFSIMSLWGYRTMYYKTEGPGGRRHFGGFGTHFRLILMSMITLYGVWFWAKGIDVLSPCDRRKDCGGLKTFFLGPMRVESWVTRGINLAIAIVSALYYAVMAIVAGIAGIVYVARKWSRKADNWELIEHPDADVSLNKRELTVWYICLSCFNLFWIVFAMLSIEFTLNLNHMGNVLVSSATAGAGQLIPLAIGVISLVRVLYVLAQKHVSWLRKKDDDDDCCNPSSGEGADTAIGGLGLNPYPSAFKMGSAGDQDQIAVFGTLNRPQTLPAVSARGGRQERRSLAHRVLLAWLPWLNMFEWSKESLSPKAIRETMIFANNNTKEKDTEAGFEVMGVKRIHSGMQDVRQRMGHNRDESTTTDDSSTAALLRSPPQLLSGQKGLMAPTGADGVEMADRRQSMMDSSIYDGDGYDGYPRQR</sequence>
<reference evidence="4 5" key="1">
    <citation type="submission" date="2016-04" db="EMBL/GenBank/DDBJ databases">
        <title>Draft genome of Fonsecaea erecta CBS 125763.</title>
        <authorList>
            <person name="Weiss V.A."/>
            <person name="Vicente V.A."/>
            <person name="Raittz R.T."/>
            <person name="Moreno L.F."/>
            <person name="De Souza E.M."/>
            <person name="Pedrosa F.O."/>
            <person name="Steffens M.B."/>
            <person name="Faoro H."/>
            <person name="Tadra-Sfeir M.Z."/>
            <person name="Najafzadeh M.J."/>
            <person name="Felipe M.S."/>
            <person name="Teixeira M."/>
            <person name="Sun J."/>
            <person name="Xi L."/>
            <person name="Gomes R."/>
            <person name="De Azevedo C.M."/>
            <person name="Salgado C.G."/>
            <person name="Da Silva M.B."/>
            <person name="Nascimento M.F."/>
            <person name="Queiroz-Telles F."/>
            <person name="Attili D.S."/>
            <person name="Gorbushina A."/>
        </authorList>
    </citation>
    <scope>NUCLEOTIDE SEQUENCE [LARGE SCALE GENOMIC DNA]</scope>
    <source>
        <strain evidence="4 5">CBS 125763</strain>
    </source>
</reference>
<evidence type="ECO:0000256" key="2">
    <source>
        <dbReference type="SAM" id="Phobius"/>
    </source>
</evidence>
<keyword evidence="2" id="KW-0472">Membrane</keyword>
<dbReference type="Proteomes" id="UP000078343">
    <property type="component" value="Unassembled WGS sequence"/>
</dbReference>
<dbReference type="AlphaFoldDB" id="A0A178ZJT6"/>
<feature type="transmembrane region" description="Helical" evidence="2">
    <location>
        <begin position="155"/>
        <end position="174"/>
    </location>
</feature>
<feature type="compositionally biased region" description="Low complexity" evidence="1">
    <location>
        <begin position="530"/>
        <end position="542"/>
    </location>
</feature>
<dbReference type="RefSeq" id="XP_018692820.1">
    <property type="nucleotide sequence ID" value="XM_018838260.1"/>
</dbReference>
<feature type="signal peptide" evidence="3">
    <location>
        <begin position="1"/>
        <end position="24"/>
    </location>
</feature>